<dbReference type="GO" id="GO:0030246">
    <property type="term" value="F:carbohydrate binding"/>
    <property type="evidence" value="ECO:0007669"/>
    <property type="project" value="InterPro"/>
</dbReference>
<dbReference type="AlphaFoldDB" id="A0A848IZJ8"/>
<dbReference type="Gene3D" id="2.60.120.200">
    <property type="match status" value="1"/>
</dbReference>
<dbReference type="GO" id="GO:0005975">
    <property type="term" value="P:carbohydrate metabolic process"/>
    <property type="evidence" value="ECO:0007669"/>
    <property type="project" value="InterPro"/>
</dbReference>
<dbReference type="PANTHER" id="PTHR10963:SF55">
    <property type="entry name" value="GLYCOSIDE HYDROLASE FAMILY 16 PROTEIN"/>
    <property type="match status" value="1"/>
</dbReference>
<protein>
    <submittedName>
        <fullName evidence="5">Carbohydrate-binding protein</fullName>
    </submittedName>
</protein>
<dbReference type="Proteomes" id="UP000559010">
    <property type="component" value="Unassembled WGS sequence"/>
</dbReference>
<dbReference type="Gene3D" id="2.60.120.260">
    <property type="entry name" value="Galactose-binding domain-like"/>
    <property type="match status" value="1"/>
</dbReference>
<dbReference type="InterPro" id="IPR013320">
    <property type="entry name" value="ConA-like_dom_sf"/>
</dbReference>
<gene>
    <name evidence="5" type="ORF">HH304_04860</name>
</gene>
<feature type="domain" description="GH16" evidence="4">
    <location>
        <begin position="22"/>
        <end position="304"/>
    </location>
</feature>
<dbReference type="PROSITE" id="PS51762">
    <property type="entry name" value="GH16_2"/>
    <property type="match status" value="1"/>
</dbReference>
<organism evidence="5 6">
    <name type="scientific">Marinigracilibium pacificum</name>
    <dbReference type="NCBI Taxonomy" id="2729599"/>
    <lineage>
        <taxon>Bacteria</taxon>
        <taxon>Pseudomonadati</taxon>
        <taxon>Bacteroidota</taxon>
        <taxon>Cytophagia</taxon>
        <taxon>Cytophagales</taxon>
        <taxon>Flammeovirgaceae</taxon>
        <taxon>Marinigracilibium</taxon>
    </lineage>
</organism>
<dbReference type="InterPro" id="IPR000757">
    <property type="entry name" value="Beta-glucanase-like"/>
</dbReference>
<dbReference type="SUPFAM" id="SSF49899">
    <property type="entry name" value="Concanavalin A-like lectins/glucanases"/>
    <property type="match status" value="1"/>
</dbReference>
<evidence type="ECO:0000313" key="5">
    <source>
        <dbReference type="EMBL" id="NMM47720.1"/>
    </source>
</evidence>
<dbReference type="GO" id="GO:0004553">
    <property type="term" value="F:hydrolase activity, hydrolyzing O-glycosyl compounds"/>
    <property type="evidence" value="ECO:0007669"/>
    <property type="project" value="InterPro"/>
</dbReference>
<dbReference type="InterPro" id="IPR005084">
    <property type="entry name" value="CBM6"/>
</dbReference>
<evidence type="ECO:0000259" key="4">
    <source>
        <dbReference type="PROSITE" id="PS51762"/>
    </source>
</evidence>
<evidence type="ECO:0000256" key="2">
    <source>
        <dbReference type="ARBA" id="ARBA00022729"/>
    </source>
</evidence>
<accession>A0A848IZJ8</accession>
<reference evidence="5 6" key="1">
    <citation type="submission" date="2020-04" db="EMBL/GenBank/DDBJ databases">
        <title>Flammeovirgaceae bacterium KN852 isolated from deep sea.</title>
        <authorList>
            <person name="Zhang D.-C."/>
        </authorList>
    </citation>
    <scope>NUCLEOTIDE SEQUENCE [LARGE SCALE GENOMIC DNA]</scope>
    <source>
        <strain evidence="5 6">KN852</strain>
    </source>
</reference>
<evidence type="ECO:0000256" key="1">
    <source>
        <dbReference type="ARBA" id="ARBA00006865"/>
    </source>
</evidence>
<feature type="domain" description="CBM6" evidence="3">
    <location>
        <begin position="752"/>
        <end position="889"/>
    </location>
</feature>
<dbReference type="SUPFAM" id="SSF49785">
    <property type="entry name" value="Galactose-binding domain-like"/>
    <property type="match status" value="2"/>
</dbReference>
<dbReference type="NCBIfam" id="TIGR04183">
    <property type="entry name" value="Por_Secre_tail"/>
    <property type="match status" value="1"/>
</dbReference>
<name>A0A848IZJ8_9BACT</name>
<dbReference type="InterPro" id="IPR006584">
    <property type="entry name" value="Cellulose-bd_IV"/>
</dbReference>
<dbReference type="Pfam" id="PF00722">
    <property type="entry name" value="Glyco_hydro_16"/>
    <property type="match status" value="1"/>
</dbReference>
<comment type="caution">
    <text evidence="5">The sequence shown here is derived from an EMBL/GenBank/DDBJ whole genome shotgun (WGS) entry which is preliminary data.</text>
</comment>
<dbReference type="CDD" id="cd08023">
    <property type="entry name" value="GH16_laminarinase_like"/>
    <property type="match status" value="1"/>
</dbReference>
<keyword evidence="2" id="KW-0732">Signal</keyword>
<dbReference type="InterPro" id="IPR003343">
    <property type="entry name" value="Big_2"/>
</dbReference>
<dbReference type="PANTHER" id="PTHR10963">
    <property type="entry name" value="GLYCOSYL HYDROLASE-RELATED"/>
    <property type="match status" value="1"/>
</dbReference>
<dbReference type="InterPro" id="IPR008979">
    <property type="entry name" value="Galactose-bd-like_sf"/>
</dbReference>
<evidence type="ECO:0000259" key="3">
    <source>
        <dbReference type="PROSITE" id="PS51175"/>
    </source>
</evidence>
<dbReference type="PROSITE" id="PS51175">
    <property type="entry name" value="CBM6"/>
    <property type="match status" value="1"/>
</dbReference>
<dbReference type="InterPro" id="IPR050546">
    <property type="entry name" value="Glycosyl_Hydrlase_16"/>
</dbReference>
<dbReference type="Pfam" id="PF02368">
    <property type="entry name" value="Big_2"/>
    <property type="match status" value="1"/>
</dbReference>
<evidence type="ECO:0000313" key="6">
    <source>
        <dbReference type="Proteomes" id="UP000559010"/>
    </source>
</evidence>
<proteinExistence type="inferred from homology"/>
<dbReference type="Pfam" id="PF18962">
    <property type="entry name" value="Por_Secre_tail"/>
    <property type="match status" value="1"/>
</dbReference>
<comment type="similarity">
    <text evidence="1">Belongs to the glycosyl hydrolase 16 family.</text>
</comment>
<dbReference type="CDD" id="cd04080">
    <property type="entry name" value="CBM6_cellulase-like"/>
    <property type="match status" value="1"/>
</dbReference>
<dbReference type="SMART" id="SM00606">
    <property type="entry name" value="CBD_IV"/>
    <property type="match status" value="1"/>
</dbReference>
<dbReference type="Gene3D" id="2.60.40.1080">
    <property type="match status" value="1"/>
</dbReference>
<dbReference type="SMART" id="SM00635">
    <property type="entry name" value="BID_2"/>
    <property type="match status" value="1"/>
</dbReference>
<dbReference type="EMBL" id="JABBNU010000003">
    <property type="protein sequence ID" value="NMM47720.1"/>
    <property type="molecule type" value="Genomic_DNA"/>
</dbReference>
<dbReference type="Pfam" id="PF03422">
    <property type="entry name" value="CBM_6"/>
    <property type="match status" value="1"/>
</dbReference>
<keyword evidence="6" id="KW-1185">Reference proteome</keyword>
<sequence length="1089" mass="119721">MKTKTLRSGRIGLIMAFILLHLTTNAQTLLWSDEFNGNQLDESLWTYAIGDGCDQAICGWGNQELQTYTDNNTSIENGRLVITARRENVNGKEFTSARLFTKDKVSVKYGRVEASIKLPDMNNGLWPAFWMLGDGNRWPFTGEIDIMEAGFNATSTNTNIIAKANVFWRAEDAGVTGNLQYGNEDAFKYDAIAEAGKQLNDDFFVYRIDWTPTQLTAYVLETDSNGNPIESSAYEVFSFGNETTFESEFFSGDNFYILLNMAVGGWLPFSAAENTPANVSALPNYGSEARMLIDYVRVYEINGYGEVTLGNVEEELLSADGFGIFSDQITTANQLNFGVDAEIFLWEDPAGPSIQLDSVASPFGNQAFEVTFPANQYGGMTFNSSDILNINNYTNGSLRFKMKTSSQEPFNISIESNNGSSGVPFNRGEEKYGLIRDGQWHDVAIPLELLVTNFRGVQAPFTIGNIENNNPSVASTFLIDEIYYSSQPVSGFEKYLPPLGNYGLYAFSPVADELTLDTEGDLYVWEQTLIEGPSETYIGQEALSYVNNNRGWFGLGFTAEQIHDMSAFENGNLRFAMKTSSNETLNLSINIGLAVGTIVFEAGNDPYGFERDGQWHELSIPISDFEGLNVSGVKTLFSINGSGNISDLALADIYFEYIEEVDEELASIIVSPANSTINVGETRQFSAQGFDQNGNPVDVEFQWTATGGIIDSNGKFTGSTAGEFTIMAMSNGVTGEATVIVNPVFSGINIPGRVEAENFNTNGYYDTSTGNYGGAFRVSEDVDIELTGDIDGAYNIGWTEPGEWLEYDIFSNASNYDIDLRVASNVGGGVMRVEIGGVDVTGPVSVPYTGGWQSYQTISIENVEIGEGNHKMRVYFIAAGINLNYVSFIENISSPSECIQDNINGDYSVEISEDQSNPTLTFKPSKAGVGNPVSILYYGIDPNGTYPGYGVTPNEPFQINASQGQVIYFYYTYSVPEGGERNSSGSRHSFVVGSCGWNLRMVNKESNNISLSVDEFQVFPNPVENRLNISLKNDQFNSIEILDSSGRVIRELTTDHKKVELDLSGLPQGIYILKIHGEGTPIVRKIFKK</sequence>
<dbReference type="RefSeq" id="WP_169678529.1">
    <property type="nucleotide sequence ID" value="NZ_JABBNU010000003.1"/>
</dbReference>
<dbReference type="Gene3D" id="2.60.120.430">
    <property type="entry name" value="Galactose-binding lectin"/>
    <property type="match status" value="2"/>
</dbReference>
<dbReference type="InterPro" id="IPR026444">
    <property type="entry name" value="Secre_tail"/>
</dbReference>